<reference evidence="2 3" key="1">
    <citation type="journal article" date="2019" name="Nat. Commun.">
        <title>A new type of DNA phosphorothioation-based antiviral system in archaea.</title>
        <authorList>
            <person name="Xiong L."/>
            <person name="Liu S."/>
            <person name="Chen S."/>
            <person name="Xiao Y."/>
            <person name="Zhu B."/>
            <person name="Gao Y."/>
            <person name="Zhang Y."/>
            <person name="Chen B."/>
            <person name="Luo J."/>
            <person name="Deng Z."/>
            <person name="Chen X."/>
            <person name="Wang L."/>
            <person name="Chen S."/>
        </authorList>
    </citation>
    <scope>NUCLEOTIDE SEQUENCE [LARGE SCALE GENOMIC DNA]</scope>
    <source>
        <strain evidence="2 3">CBA1105</strain>
    </source>
</reference>
<evidence type="ECO:0000313" key="3">
    <source>
        <dbReference type="Proteomes" id="UP000296706"/>
    </source>
</evidence>
<organism evidence="2 3">
    <name type="scientific">Halapricum salinum</name>
    <dbReference type="NCBI Taxonomy" id="1457250"/>
    <lineage>
        <taxon>Archaea</taxon>
        <taxon>Methanobacteriati</taxon>
        <taxon>Methanobacteriota</taxon>
        <taxon>Stenosarchaea group</taxon>
        <taxon>Halobacteria</taxon>
        <taxon>Halobacteriales</taxon>
        <taxon>Haloarculaceae</taxon>
        <taxon>Halapricum</taxon>
    </lineage>
</organism>
<dbReference type="GeneID" id="39847313"/>
<dbReference type="KEGG" id="hsn:DV733_05570"/>
<dbReference type="AlphaFoldDB" id="A0A4D6H9V0"/>
<dbReference type="EMBL" id="CP031310">
    <property type="protein sequence ID" value="QCC50743.1"/>
    <property type="molecule type" value="Genomic_DNA"/>
</dbReference>
<name>A0A4D6H9V0_9EURY</name>
<dbReference type="STRING" id="1457250.GCA_000755225_03428"/>
<proteinExistence type="predicted"/>
<dbReference type="RefSeq" id="WP_049994187.1">
    <property type="nucleotide sequence ID" value="NZ_CP031310.1"/>
</dbReference>
<evidence type="ECO:0000256" key="1">
    <source>
        <dbReference type="SAM" id="Phobius"/>
    </source>
</evidence>
<gene>
    <name evidence="2" type="ORF">DV733_05570</name>
</gene>
<dbReference type="Proteomes" id="UP000296706">
    <property type="component" value="Chromosome"/>
</dbReference>
<keyword evidence="1" id="KW-1133">Transmembrane helix</keyword>
<evidence type="ECO:0000313" key="2">
    <source>
        <dbReference type="EMBL" id="QCC50743.1"/>
    </source>
</evidence>
<sequence length="77" mass="7984">MLPPPFHSMSPSLLAVFSLPVIVLLGTIFGGIGYAVYRDAQGREVGPPELWGVLLPSLLAAGVVPGIVAGIGYLVVR</sequence>
<keyword evidence="3" id="KW-1185">Reference proteome</keyword>
<keyword evidence="1" id="KW-0472">Membrane</keyword>
<keyword evidence="1" id="KW-0812">Transmembrane</keyword>
<feature type="transmembrane region" description="Helical" evidence="1">
    <location>
        <begin position="12"/>
        <end position="37"/>
    </location>
</feature>
<accession>A0A4D6H9V0</accession>
<feature type="transmembrane region" description="Helical" evidence="1">
    <location>
        <begin position="57"/>
        <end position="76"/>
    </location>
</feature>
<protein>
    <submittedName>
        <fullName evidence="2">Uncharacterized protein</fullName>
    </submittedName>
</protein>